<dbReference type="RefSeq" id="WP_264602301.1">
    <property type="nucleotide sequence ID" value="NZ_JAOQNS010000008.1"/>
</dbReference>
<feature type="domain" description="DUF1330" evidence="1">
    <location>
        <begin position="3"/>
        <end position="95"/>
    </location>
</feature>
<organism evidence="2 3">
    <name type="scientific">Rhodobium gokarnense</name>
    <dbReference type="NCBI Taxonomy" id="364296"/>
    <lineage>
        <taxon>Bacteria</taxon>
        <taxon>Pseudomonadati</taxon>
        <taxon>Pseudomonadota</taxon>
        <taxon>Alphaproteobacteria</taxon>
        <taxon>Hyphomicrobiales</taxon>
        <taxon>Rhodobiaceae</taxon>
        <taxon>Rhodobium</taxon>
    </lineage>
</organism>
<accession>A0ABT3HE67</accession>
<dbReference type="Gene3D" id="3.30.70.100">
    <property type="match status" value="1"/>
</dbReference>
<evidence type="ECO:0000313" key="3">
    <source>
        <dbReference type="Proteomes" id="UP001209755"/>
    </source>
</evidence>
<evidence type="ECO:0000259" key="1">
    <source>
        <dbReference type="Pfam" id="PF07045"/>
    </source>
</evidence>
<proteinExistence type="predicted"/>
<comment type="caution">
    <text evidence="2">The sequence shown here is derived from an EMBL/GenBank/DDBJ whole genome shotgun (WGS) entry which is preliminary data.</text>
</comment>
<keyword evidence="3" id="KW-1185">Reference proteome</keyword>
<name>A0ABT3HE67_9HYPH</name>
<gene>
    <name evidence="2" type="ORF">M2319_003039</name>
</gene>
<dbReference type="SUPFAM" id="SSF54909">
    <property type="entry name" value="Dimeric alpha+beta barrel"/>
    <property type="match status" value="1"/>
</dbReference>
<dbReference type="Proteomes" id="UP001209755">
    <property type="component" value="Unassembled WGS sequence"/>
</dbReference>
<evidence type="ECO:0000313" key="2">
    <source>
        <dbReference type="EMBL" id="MCW2308693.1"/>
    </source>
</evidence>
<protein>
    <submittedName>
        <fullName evidence="2">Uncharacterized protein (DUF1330 family)</fullName>
    </submittedName>
</protein>
<dbReference type="Pfam" id="PF07045">
    <property type="entry name" value="DUF1330"/>
    <property type="match status" value="1"/>
</dbReference>
<sequence>MAKGYWIARMTVDDPEAYKGYVEAGKAAFAKYGAKFLVRGGAFTAPEGTPRDRNVVIEFEDYETALACYNSPEYQAAREKRRPVSEGELILVHGYDGPQP</sequence>
<reference evidence="3" key="1">
    <citation type="submission" date="2023-07" db="EMBL/GenBank/DDBJ databases">
        <title>Genome sequencing of Purple Non-Sulfur Bacteria from various extreme environments.</title>
        <authorList>
            <person name="Mayer M."/>
        </authorList>
    </citation>
    <scope>NUCLEOTIDE SEQUENCE [LARGE SCALE GENOMIC DNA]</scope>
    <source>
        <strain evidence="3">DSM 17935</strain>
    </source>
</reference>
<dbReference type="PANTHER" id="PTHR41521:SF4">
    <property type="entry name" value="BLR0684 PROTEIN"/>
    <property type="match status" value="1"/>
</dbReference>
<dbReference type="InterPro" id="IPR011008">
    <property type="entry name" value="Dimeric_a/b-barrel"/>
</dbReference>
<dbReference type="EMBL" id="JAOQNS010000008">
    <property type="protein sequence ID" value="MCW2308693.1"/>
    <property type="molecule type" value="Genomic_DNA"/>
</dbReference>
<dbReference type="InterPro" id="IPR010753">
    <property type="entry name" value="DUF1330"/>
</dbReference>
<dbReference type="PANTHER" id="PTHR41521">
    <property type="match status" value="1"/>
</dbReference>